<protein>
    <submittedName>
        <fullName evidence="1">Uncharacterized protein</fullName>
    </submittedName>
</protein>
<accession>A0A9X1MAV4</accession>
<evidence type="ECO:0000313" key="1">
    <source>
        <dbReference type="EMBL" id="MCC3273454.1"/>
    </source>
</evidence>
<evidence type="ECO:0000313" key="3">
    <source>
        <dbReference type="Proteomes" id="UP000829758"/>
    </source>
</evidence>
<dbReference type="AlphaFoldDB" id="A0A9X1MAV4"/>
<name>A0A9X1MAV4_9MICC</name>
<proteinExistence type="predicted"/>
<dbReference type="Proteomes" id="UP000829758">
    <property type="component" value="Chromosome"/>
</dbReference>
<keyword evidence="3" id="KW-1185">Reference proteome</keyword>
<dbReference type="EMBL" id="JAJFZT010000007">
    <property type="protein sequence ID" value="MCC3273454.1"/>
    <property type="molecule type" value="Genomic_DNA"/>
</dbReference>
<dbReference type="Proteomes" id="UP001155145">
    <property type="component" value="Unassembled WGS sequence"/>
</dbReference>
<dbReference type="EMBL" id="CP094984">
    <property type="protein sequence ID" value="UON92572.1"/>
    <property type="molecule type" value="Genomic_DNA"/>
</dbReference>
<gene>
    <name evidence="1" type="ORF">LJ755_12010</name>
    <name evidence="2" type="ORF">MUK71_02695</name>
</gene>
<sequence length="198" mass="22200">MEVAVGRNLKRIRRIAQAQFGHPGTGDNFTQTCARLDAAISATAASQSMLRNQTRAAWEVLRHYSAVTRSYETRLRCLEEVIAEERLDAGETVSLAQTARRMHDLAARIEATARQHFDVVRAKESRVEDLMHKLTSSKSQLKLAQTAQSHRNRLRTLETAVGQDQIIHSRDVYDHELRAASRLAREAEALAGLKGGWS</sequence>
<dbReference type="RefSeq" id="WP_227929220.1">
    <property type="nucleotide sequence ID" value="NZ_CP094984.1"/>
</dbReference>
<organism evidence="1 4">
    <name type="scientific">Arthrobacter zhangbolii</name>
    <dbReference type="NCBI Taxonomy" id="2886936"/>
    <lineage>
        <taxon>Bacteria</taxon>
        <taxon>Bacillati</taxon>
        <taxon>Actinomycetota</taxon>
        <taxon>Actinomycetes</taxon>
        <taxon>Micrococcales</taxon>
        <taxon>Micrococcaceae</taxon>
        <taxon>Arthrobacter</taxon>
    </lineage>
</organism>
<reference evidence="1" key="1">
    <citation type="submission" date="2021-10" db="EMBL/GenBank/DDBJ databases">
        <title>Novel species in genus Arthrobacter.</title>
        <authorList>
            <person name="Liu Y."/>
        </authorList>
    </citation>
    <scope>NUCLEOTIDE SEQUENCE</scope>
    <source>
        <strain evidence="1">Zg-Y462</strain>
        <strain evidence="3">zg-Y462</strain>
    </source>
</reference>
<evidence type="ECO:0000313" key="4">
    <source>
        <dbReference type="Proteomes" id="UP001155145"/>
    </source>
</evidence>
<evidence type="ECO:0000313" key="2">
    <source>
        <dbReference type="EMBL" id="UON92572.1"/>
    </source>
</evidence>